<keyword evidence="2" id="KW-0964">Secreted</keyword>
<protein>
    <submittedName>
        <fullName evidence="7">DUF1565 domain-containing protein</fullName>
    </submittedName>
</protein>
<feature type="signal peptide" evidence="5">
    <location>
        <begin position="1"/>
        <end position="29"/>
    </location>
</feature>
<dbReference type="Gene3D" id="2.160.20.10">
    <property type="entry name" value="Single-stranded right-handed beta-helix, Pectin lyase-like"/>
    <property type="match status" value="1"/>
</dbReference>
<evidence type="ECO:0000313" key="7">
    <source>
        <dbReference type="EMBL" id="THU32968.1"/>
    </source>
</evidence>
<keyword evidence="8" id="KW-1185">Reference proteome</keyword>
<evidence type="ECO:0000256" key="3">
    <source>
        <dbReference type="ARBA" id="ARBA00022729"/>
    </source>
</evidence>
<evidence type="ECO:0000256" key="4">
    <source>
        <dbReference type="SAM" id="MobiDB-lite"/>
    </source>
</evidence>
<dbReference type="PANTHER" id="PTHR40088:SF2">
    <property type="entry name" value="SECRETED SUGAR HYDROLASE"/>
    <property type="match status" value="1"/>
</dbReference>
<name>A0A4S8HD59_9BACT</name>
<evidence type="ECO:0000256" key="5">
    <source>
        <dbReference type="SAM" id="SignalP"/>
    </source>
</evidence>
<dbReference type="InterPro" id="IPR012334">
    <property type="entry name" value="Pectin_lyas_fold"/>
</dbReference>
<dbReference type="GO" id="GO:0005576">
    <property type="term" value="C:extracellular region"/>
    <property type="evidence" value="ECO:0007669"/>
    <property type="project" value="UniProtKB-SubCell"/>
</dbReference>
<dbReference type="AlphaFoldDB" id="A0A4S8HD59"/>
<dbReference type="Proteomes" id="UP000306918">
    <property type="component" value="Unassembled WGS sequence"/>
</dbReference>
<feature type="region of interest" description="Disordered" evidence="4">
    <location>
        <begin position="31"/>
        <end position="59"/>
    </location>
</feature>
<evidence type="ECO:0000256" key="1">
    <source>
        <dbReference type="ARBA" id="ARBA00004613"/>
    </source>
</evidence>
<dbReference type="GO" id="GO:0016837">
    <property type="term" value="F:carbon-oxygen lyase activity, acting on polysaccharides"/>
    <property type="evidence" value="ECO:0007669"/>
    <property type="project" value="TreeGrafter"/>
</dbReference>
<reference evidence="7 8" key="1">
    <citation type="submission" date="2019-04" db="EMBL/GenBank/DDBJ databases">
        <title>Niastella caeni sp. nov., isolated from activated sludge.</title>
        <authorList>
            <person name="Sheng M."/>
        </authorList>
    </citation>
    <scope>NUCLEOTIDE SEQUENCE [LARGE SCALE GENOMIC DNA]</scope>
    <source>
        <strain evidence="7 8">HX-2-15</strain>
    </source>
</reference>
<dbReference type="Pfam" id="PF07602">
    <property type="entry name" value="DUF1565"/>
    <property type="match status" value="1"/>
</dbReference>
<dbReference type="InterPro" id="IPR011459">
    <property type="entry name" value="DUF1565"/>
</dbReference>
<comment type="caution">
    <text evidence="7">The sequence shown here is derived from an EMBL/GenBank/DDBJ whole genome shotgun (WGS) entry which is preliminary data.</text>
</comment>
<proteinExistence type="predicted"/>
<gene>
    <name evidence="7" type="ORF">FAM09_26350</name>
</gene>
<feature type="domain" description="DUF1565" evidence="6">
    <location>
        <begin position="82"/>
        <end position="121"/>
    </location>
</feature>
<dbReference type="InterPro" id="IPR052052">
    <property type="entry name" value="Polysaccharide_Lyase_9"/>
</dbReference>
<dbReference type="SUPFAM" id="SSF51126">
    <property type="entry name" value="Pectin lyase-like"/>
    <property type="match status" value="1"/>
</dbReference>
<keyword evidence="3 5" id="KW-0732">Signal</keyword>
<dbReference type="PROSITE" id="PS51257">
    <property type="entry name" value="PROKAR_LIPOPROTEIN"/>
    <property type="match status" value="1"/>
</dbReference>
<evidence type="ECO:0000259" key="6">
    <source>
        <dbReference type="Pfam" id="PF07602"/>
    </source>
</evidence>
<accession>A0A4S8HD59</accession>
<dbReference type="OrthoDB" id="9795486at2"/>
<evidence type="ECO:0000313" key="8">
    <source>
        <dbReference type="Proteomes" id="UP000306918"/>
    </source>
</evidence>
<evidence type="ECO:0000256" key="2">
    <source>
        <dbReference type="ARBA" id="ARBA00022525"/>
    </source>
</evidence>
<dbReference type="EMBL" id="STFF01000010">
    <property type="protein sequence ID" value="THU32968.1"/>
    <property type="molecule type" value="Genomic_DNA"/>
</dbReference>
<feature type="chain" id="PRO_5020517372" evidence="5">
    <location>
        <begin position="30"/>
        <end position="516"/>
    </location>
</feature>
<dbReference type="PANTHER" id="PTHR40088">
    <property type="entry name" value="PECTATE LYASE (EUROFUNG)"/>
    <property type="match status" value="1"/>
</dbReference>
<comment type="subcellular location">
    <subcellularLocation>
        <location evidence="1">Secreted</location>
    </subcellularLocation>
</comment>
<sequence length="516" mass="54701">MKIAQSMRKKFTVFTCLLVVICLSLTSCKKDNDNNPKEPPGSTNDNPKPGDNPPTVANPTNVYDVEVVKGVGTGATLYVATDGNDGAAGTITAPLKTLNKAVSLVKPGGIIIMRAGTYQGAVINTGFGTADAWVTLKAAPGESVTLQGNPRGSSVATIYFYTSSCDEYAPAGSVCASAYWRIKGLKIMSTSAGGADANAVKIDMPHVQIDSCNLCCAVPDIIKIVRTANNVAILNSEIYADPAIVKPGGNSQGIDITGADNIRVIGNYLHDLPDVAMYAKGNARKPIFACNRINNTGFGSASGGYCAIMLGQQTDENRLVDGPYESYDGLVVNNIISNVSGAALAASSSSNSRFYHNTCYMTALRSHSGMLISTEGGIGYTPNKGIEFVNNVFIQSATRPRIITSTDREYTKPTEGPLVFKNNIYWSSGTAPTFIWIPKFYNEKPFDQWQAAFKDIYGGTDLSLNNVNPLLTLAPNNFEPQAGSAAIKGAATGYATYDYSGKKRTGTPTIGAIEIN</sequence>
<dbReference type="InterPro" id="IPR011050">
    <property type="entry name" value="Pectin_lyase_fold/virulence"/>
</dbReference>
<organism evidence="7 8">
    <name type="scientific">Niastella caeni</name>
    <dbReference type="NCBI Taxonomy" id="2569763"/>
    <lineage>
        <taxon>Bacteria</taxon>
        <taxon>Pseudomonadati</taxon>
        <taxon>Bacteroidota</taxon>
        <taxon>Chitinophagia</taxon>
        <taxon>Chitinophagales</taxon>
        <taxon>Chitinophagaceae</taxon>
        <taxon>Niastella</taxon>
    </lineage>
</organism>